<accession>A0A3P1VE24</accession>
<feature type="compositionally biased region" description="Polar residues" evidence="1">
    <location>
        <begin position="168"/>
        <end position="180"/>
    </location>
</feature>
<feature type="compositionally biased region" description="Low complexity" evidence="1">
    <location>
        <begin position="139"/>
        <end position="166"/>
    </location>
</feature>
<evidence type="ECO:0000256" key="2">
    <source>
        <dbReference type="SAM" id="SignalP"/>
    </source>
</evidence>
<feature type="domain" description="Peptidase C39-like" evidence="3">
    <location>
        <begin position="690"/>
        <end position="823"/>
    </location>
</feature>
<name>A0A3P1VE24_9STRE</name>
<gene>
    <name evidence="4" type="ORF">EII38_01680</name>
</gene>
<sequence>MKLRKSILVASLSAILLAEMSGAALIFAENIPDQQVITAQDHQEVSGRYTTNFEDGDLVVTFTLAPHMLREETIQEVTLQLEQDSEKQSLPFSQVQAGLYEARVSKKFLQAEPKLAVQLKTANEEYVFEDLDYQRPSEEVTSSESLSTVSTLTTTQERESTTTLVTEDASTIGTSESVTSEKPVPGHHQEVAQAAGQRVTLKAQEDNGKFDISLANVNRPSDVSSVQVAVWSEKNGQDDLKWYPMSLATSSGKLTVDIKQHSNQSDNYIVHVYVNYKSSPTVGIDAGKIAIRKPAAKHQLEAKFTNHGLQVSLVSNQVSDYKKVKLAIWGEKNGQDDLKWYTASSTGTLSVPYNQIAGYDQYQVHAYLEESGKMIGLTTATAKLDKPAITTNVIKISNAQYKIEVKNVPDYVSSLQIPVWSEKNGQDDLRWYTANKRSAGVFDLLIPLSNHQFDIGRYQAHIYAKTPFGKDAIGLGVVSDFQVAELGAPSAQVHIANVNSQTLHFDVIVSNLVAPGGLKSVQVPVWSDANGQDDLRWYTAHRQADGNYKVTVSIASHHYSFGRYQAHVYLVLGNGQMVGVGTSSVQFNKPANVTRIEATYQGMGNYHLTMKPVLTNGRVKFAVWSEVGGQDDLRWYEGYRQQGVVFGGGFNAQSHSGTGLYQIHAYEEVNGQMRGLGTTTVHVAKSHYQAPYYSQLDPRWSGLRYGAWTFGPSGCVPTSMAMIISAITDQGISPVQVANYLHHHTLEFNRSFFGTSSRGVVMAARNWGLKASALNSYSALETALKQGYYVAAGVGPSKYIVSGGHEIVLKGYQNGMTYVLDPYNPGNNGWTSLAYIWSIPSTDPIDRTEGMPYIRISD</sequence>
<dbReference type="InterPro" id="IPR013688">
    <property type="entry name" value="GBS_Bsp-like"/>
</dbReference>
<evidence type="ECO:0000313" key="5">
    <source>
        <dbReference type="Proteomes" id="UP000281771"/>
    </source>
</evidence>
<dbReference type="Pfam" id="PF13529">
    <property type="entry name" value="Peptidase_C39_2"/>
    <property type="match status" value="1"/>
</dbReference>
<feature type="chain" id="PRO_5018299065" description="Peptidase C39-like domain-containing protein" evidence="2">
    <location>
        <begin position="24"/>
        <end position="858"/>
    </location>
</feature>
<dbReference type="Proteomes" id="UP000281771">
    <property type="component" value="Unassembled WGS sequence"/>
</dbReference>
<protein>
    <recommendedName>
        <fullName evidence="3">Peptidase C39-like domain-containing protein</fullName>
    </recommendedName>
</protein>
<dbReference type="Gene3D" id="2.60.40.3760">
    <property type="match status" value="5"/>
</dbReference>
<dbReference type="AlphaFoldDB" id="A0A3P1VE24"/>
<dbReference type="Gene3D" id="3.90.70.10">
    <property type="entry name" value="Cysteine proteinases"/>
    <property type="match status" value="1"/>
</dbReference>
<feature type="signal peptide" evidence="2">
    <location>
        <begin position="1"/>
        <end position="23"/>
    </location>
</feature>
<keyword evidence="5" id="KW-1185">Reference proteome</keyword>
<proteinExistence type="predicted"/>
<keyword evidence="2" id="KW-0732">Signal</keyword>
<evidence type="ECO:0000313" key="4">
    <source>
        <dbReference type="EMBL" id="RRD32472.1"/>
    </source>
</evidence>
<evidence type="ECO:0000256" key="1">
    <source>
        <dbReference type="SAM" id="MobiDB-lite"/>
    </source>
</evidence>
<reference evidence="4 5" key="1">
    <citation type="submission" date="2018-11" db="EMBL/GenBank/DDBJ databases">
        <title>Genomes From Bacteria Associated with the Canine Oral Cavity: a Test Case for Automated Genome-Based Taxonomic Assignment.</title>
        <authorList>
            <person name="Coil D.A."/>
            <person name="Jospin G."/>
            <person name="Darling A.E."/>
            <person name="Wallis C."/>
            <person name="Davis I.J."/>
            <person name="Harris S."/>
            <person name="Eisen J.A."/>
            <person name="Holcombe L.J."/>
            <person name="O'Flynn C."/>
        </authorList>
    </citation>
    <scope>NUCLEOTIDE SEQUENCE [LARGE SCALE GENOMIC DNA]</scope>
    <source>
        <strain evidence="4 5">OH4621_COT-116</strain>
    </source>
</reference>
<dbReference type="STRING" id="1123309.GCA_000377005_01543"/>
<dbReference type="Pfam" id="PF08481">
    <property type="entry name" value="GBS_Bsp-like"/>
    <property type="match status" value="5"/>
</dbReference>
<evidence type="ECO:0000259" key="3">
    <source>
        <dbReference type="Pfam" id="PF13529"/>
    </source>
</evidence>
<comment type="caution">
    <text evidence="4">The sequence shown here is derived from an EMBL/GenBank/DDBJ whole genome shotgun (WGS) entry which is preliminary data.</text>
</comment>
<feature type="region of interest" description="Disordered" evidence="1">
    <location>
        <begin position="134"/>
        <end position="195"/>
    </location>
</feature>
<organism evidence="4 5">
    <name type="scientific">Streptococcus minor</name>
    <dbReference type="NCBI Taxonomy" id="229549"/>
    <lineage>
        <taxon>Bacteria</taxon>
        <taxon>Bacillati</taxon>
        <taxon>Bacillota</taxon>
        <taxon>Bacilli</taxon>
        <taxon>Lactobacillales</taxon>
        <taxon>Streptococcaceae</taxon>
        <taxon>Streptococcus</taxon>
    </lineage>
</organism>
<dbReference type="InterPro" id="IPR039564">
    <property type="entry name" value="Peptidase_C39-like"/>
</dbReference>
<dbReference type="EMBL" id="RQZA01000001">
    <property type="protein sequence ID" value="RRD32472.1"/>
    <property type="molecule type" value="Genomic_DNA"/>
</dbReference>
<dbReference type="RefSeq" id="WP_124775519.1">
    <property type="nucleotide sequence ID" value="NZ_RQZA01000001.1"/>
</dbReference>